<reference evidence="2" key="1">
    <citation type="submission" date="2016-05" db="EMBL/GenBank/DDBJ databases">
        <title>Comparative genomics of biotechnologically important yeasts.</title>
        <authorList>
            <consortium name="DOE Joint Genome Institute"/>
            <person name="Riley R."/>
            <person name="Haridas S."/>
            <person name="Wolfe K.H."/>
            <person name="Lopes M.R."/>
            <person name="Hittinger C.T."/>
            <person name="Goker M."/>
            <person name="Salamov A."/>
            <person name="Wisecaver J."/>
            <person name="Long T.M."/>
            <person name="Aerts A.L."/>
            <person name="Barry K."/>
            <person name="Choi C."/>
            <person name="Clum A."/>
            <person name="Coughlan A.Y."/>
            <person name="Deshpande S."/>
            <person name="Douglass A.P."/>
            <person name="Hanson S.J."/>
            <person name="Klenk H.-P."/>
            <person name="Labutti K."/>
            <person name="Lapidus A."/>
            <person name="Lindquist E."/>
            <person name="Lipzen A."/>
            <person name="Meier-Kolthoff J.P."/>
            <person name="Ohm R.A."/>
            <person name="Otillar R.P."/>
            <person name="Pangilinan J."/>
            <person name="Peng Y."/>
            <person name="Rokas A."/>
            <person name="Rosa C.A."/>
            <person name="Scheuner C."/>
            <person name="Sibirny A.A."/>
            <person name="Slot J.C."/>
            <person name="Stielow J.B."/>
            <person name="Sun H."/>
            <person name="Kurtzman C.P."/>
            <person name="Blackwell M."/>
            <person name="Grigoriev I.V."/>
            <person name="Jeffries T.W."/>
        </authorList>
    </citation>
    <scope>NUCLEOTIDE SEQUENCE [LARGE SCALE GENOMIC DNA]</scope>
    <source>
        <strain evidence="2">NRRL Y-17324</strain>
    </source>
</reference>
<name>A0A1E4SGX1_9ASCO</name>
<proteinExistence type="predicted"/>
<dbReference type="GeneID" id="30980998"/>
<dbReference type="Proteomes" id="UP000094285">
    <property type="component" value="Unassembled WGS sequence"/>
</dbReference>
<accession>A0A1E4SGX1</accession>
<dbReference type="RefSeq" id="XP_020063858.1">
    <property type="nucleotide sequence ID" value="XM_020206861.1"/>
</dbReference>
<keyword evidence="2" id="KW-1185">Reference proteome</keyword>
<gene>
    <name evidence="1" type="ORF">CANTADRAFT_22699</name>
</gene>
<sequence length="292" mass="32057">MVVLVIHHRSNLAAYLAAIAATLYYRHWRSFRIVVVENNNVTPTATATPWCGTNTVSDLRLGHHDFVVSYLLRTVLIGDADTGIVPLGSVNLAPLAANGYGAVDGPVPTQSVYVRVAAGSEVPVGMLYHPIVVINRLREVLAPAVTFVSLKLTHSLRQLVAQMVPEDQAVVLDFTANSPISTLRNFGYLMSSNLVGVHHTGGQSMPPSALWLPQFKARVGVAPRNLWRARRGPSINNRHTCIDIEPEKQDLIETELISQLDLNYCLRVCDTTLDILEGLVMRGEIRVLSNKL</sequence>
<dbReference type="EMBL" id="KV453913">
    <property type="protein sequence ID" value="ODV78736.1"/>
    <property type="molecule type" value="Genomic_DNA"/>
</dbReference>
<dbReference type="OrthoDB" id="4026591at2759"/>
<dbReference type="AlphaFoldDB" id="A0A1E4SGX1"/>
<organism evidence="1 2">
    <name type="scientific">Suhomyces tanzawaensis NRRL Y-17324</name>
    <dbReference type="NCBI Taxonomy" id="984487"/>
    <lineage>
        <taxon>Eukaryota</taxon>
        <taxon>Fungi</taxon>
        <taxon>Dikarya</taxon>
        <taxon>Ascomycota</taxon>
        <taxon>Saccharomycotina</taxon>
        <taxon>Pichiomycetes</taxon>
        <taxon>Debaryomycetaceae</taxon>
        <taxon>Suhomyces</taxon>
    </lineage>
</organism>
<evidence type="ECO:0000313" key="1">
    <source>
        <dbReference type="EMBL" id="ODV78736.1"/>
    </source>
</evidence>
<evidence type="ECO:0000313" key="2">
    <source>
        <dbReference type="Proteomes" id="UP000094285"/>
    </source>
</evidence>
<protein>
    <submittedName>
        <fullName evidence="1">Uncharacterized protein</fullName>
    </submittedName>
</protein>